<keyword evidence="3" id="KW-1003">Cell membrane</keyword>
<feature type="transmembrane region" description="Helical" evidence="7">
    <location>
        <begin position="534"/>
        <end position="556"/>
    </location>
</feature>
<dbReference type="InterPro" id="IPR003688">
    <property type="entry name" value="TraG/VirD4"/>
</dbReference>
<dbReference type="KEGG" id="agv:OJF2_51810"/>
<keyword evidence="4 7" id="KW-0812">Transmembrane</keyword>
<dbReference type="InterPro" id="IPR027417">
    <property type="entry name" value="P-loop_NTPase"/>
</dbReference>
<dbReference type="Proteomes" id="UP000324233">
    <property type="component" value="Chromosome"/>
</dbReference>
<keyword evidence="6 7" id="KW-0472">Membrane</keyword>
<dbReference type="GO" id="GO:0005886">
    <property type="term" value="C:plasma membrane"/>
    <property type="evidence" value="ECO:0007669"/>
    <property type="project" value="UniProtKB-SubCell"/>
</dbReference>
<dbReference type="PANTHER" id="PTHR37937:SF1">
    <property type="entry name" value="CONJUGATIVE TRANSFER: DNA TRANSPORT"/>
    <property type="match status" value="1"/>
</dbReference>
<sequence length="583" mass="64094">MRLIRLILIASVLLAAYCIALLVYLFPWFWGVIGLGAGYSVVKKGHALHAHGTARWATWRDLPRNSGLLIGRMASRSSLWLGIVALVHRGIRSSVACDVFLSALRRDRKELVRVPAIHAAIFAPTGAGKGVSCVIPHLLTNRDSCVVLDPKGENALKTANVRRRMGHKVVLLDPFKVVTETPDQFNALDFIHADSETALDDCDALADSLVIRNPNEHEPHWSEKASQRIGSLAACIVSYQPGGCLRDVAEVSSDPQKAAGAIQYMTKSAAWDGILAQLGHELGQPLEKELSGILSTVSRHLKFLNTPLVAANTKTSSFDPAELVNGKMTIYLILPTQYLRSHAGLLRMWISSMLRAVVRCGTQEDRLVHFLIDEAASLGHMEALDDALDKLRGYGVRLQLYYQSVGQLKVCWPDGRDQTLLSNTTQIFFCVNDKDTAEYVSARLGEKTILVDSGGSSGGVSHQIGDRTYSENWNTGWQQVARKLLKPEEVLQLGERTAITFHPGCPPICTTLVRYFEEPTLGRRPKRFWPLVRTWLDAVLLLAAAAFVAFILTQIAREASPPGGAVQPSGSANTFTSDFWMGR</sequence>
<dbReference type="SUPFAM" id="SSF52540">
    <property type="entry name" value="P-loop containing nucleoside triphosphate hydrolases"/>
    <property type="match status" value="1"/>
</dbReference>
<name>A0A5B9W8A1_9BACT</name>
<evidence type="ECO:0000256" key="1">
    <source>
        <dbReference type="ARBA" id="ARBA00004651"/>
    </source>
</evidence>
<evidence type="ECO:0000313" key="8">
    <source>
        <dbReference type="EMBL" id="QEH36597.1"/>
    </source>
</evidence>
<dbReference type="AlphaFoldDB" id="A0A5B9W8A1"/>
<dbReference type="RefSeq" id="WP_148596266.1">
    <property type="nucleotide sequence ID" value="NZ_CP042997.1"/>
</dbReference>
<dbReference type="InterPro" id="IPR051539">
    <property type="entry name" value="T4SS-coupling_protein"/>
</dbReference>
<keyword evidence="9" id="KW-1185">Reference proteome</keyword>
<gene>
    <name evidence="8" type="primary">traG_2</name>
    <name evidence="8" type="ORF">OJF2_51810</name>
</gene>
<evidence type="ECO:0000256" key="2">
    <source>
        <dbReference type="ARBA" id="ARBA00008806"/>
    </source>
</evidence>
<dbReference type="Gene3D" id="3.40.50.300">
    <property type="entry name" value="P-loop containing nucleotide triphosphate hydrolases"/>
    <property type="match status" value="2"/>
</dbReference>
<evidence type="ECO:0000256" key="5">
    <source>
        <dbReference type="ARBA" id="ARBA00022989"/>
    </source>
</evidence>
<evidence type="ECO:0000256" key="7">
    <source>
        <dbReference type="SAM" id="Phobius"/>
    </source>
</evidence>
<dbReference type="Pfam" id="PF02534">
    <property type="entry name" value="T4SS-DNA_transf"/>
    <property type="match status" value="1"/>
</dbReference>
<proteinExistence type="inferred from homology"/>
<evidence type="ECO:0000313" key="9">
    <source>
        <dbReference type="Proteomes" id="UP000324233"/>
    </source>
</evidence>
<evidence type="ECO:0000256" key="6">
    <source>
        <dbReference type="ARBA" id="ARBA00023136"/>
    </source>
</evidence>
<dbReference type="EMBL" id="CP042997">
    <property type="protein sequence ID" value="QEH36597.1"/>
    <property type="molecule type" value="Genomic_DNA"/>
</dbReference>
<keyword evidence="5 7" id="KW-1133">Transmembrane helix</keyword>
<comment type="subcellular location">
    <subcellularLocation>
        <location evidence="1">Cell membrane</location>
        <topology evidence="1">Multi-pass membrane protein</topology>
    </subcellularLocation>
</comment>
<dbReference type="CDD" id="cd01127">
    <property type="entry name" value="TrwB_TraG_TraD_VirD4"/>
    <property type="match status" value="1"/>
</dbReference>
<organism evidence="8 9">
    <name type="scientific">Aquisphaera giovannonii</name>
    <dbReference type="NCBI Taxonomy" id="406548"/>
    <lineage>
        <taxon>Bacteria</taxon>
        <taxon>Pseudomonadati</taxon>
        <taxon>Planctomycetota</taxon>
        <taxon>Planctomycetia</taxon>
        <taxon>Isosphaerales</taxon>
        <taxon>Isosphaeraceae</taxon>
        <taxon>Aquisphaera</taxon>
    </lineage>
</organism>
<accession>A0A5B9W8A1</accession>
<evidence type="ECO:0000256" key="3">
    <source>
        <dbReference type="ARBA" id="ARBA00022475"/>
    </source>
</evidence>
<comment type="similarity">
    <text evidence="2">Belongs to the VirD4/TraG family.</text>
</comment>
<dbReference type="PANTHER" id="PTHR37937">
    <property type="entry name" value="CONJUGATIVE TRANSFER: DNA TRANSPORT"/>
    <property type="match status" value="1"/>
</dbReference>
<reference evidence="8 9" key="1">
    <citation type="submission" date="2019-08" db="EMBL/GenBank/DDBJ databases">
        <title>Deep-cultivation of Planctomycetes and their phenomic and genomic characterization uncovers novel biology.</title>
        <authorList>
            <person name="Wiegand S."/>
            <person name="Jogler M."/>
            <person name="Boedeker C."/>
            <person name="Pinto D."/>
            <person name="Vollmers J."/>
            <person name="Rivas-Marin E."/>
            <person name="Kohn T."/>
            <person name="Peeters S.H."/>
            <person name="Heuer A."/>
            <person name="Rast P."/>
            <person name="Oberbeckmann S."/>
            <person name="Bunk B."/>
            <person name="Jeske O."/>
            <person name="Meyerdierks A."/>
            <person name="Storesund J.E."/>
            <person name="Kallscheuer N."/>
            <person name="Luecker S."/>
            <person name="Lage O.M."/>
            <person name="Pohl T."/>
            <person name="Merkel B.J."/>
            <person name="Hornburger P."/>
            <person name="Mueller R.-W."/>
            <person name="Bruemmer F."/>
            <person name="Labrenz M."/>
            <person name="Spormann A.M."/>
            <person name="Op den Camp H."/>
            <person name="Overmann J."/>
            <person name="Amann R."/>
            <person name="Jetten M.S.M."/>
            <person name="Mascher T."/>
            <person name="Medema M.H."/>
            <person name="Devos D.P."/>
            <person name="Kaster A.-K."/>
            <person name="Ovreas L."/>
            <person name="Rohde M."/>
            <person name="Galperin M.Y."/>
            <person name="Jogler C."/>
        </authorList>
    </citation>
    <scope>NUCLEOTIDE SEQUENCE [LARGE SCALE GENOMIC DNA]</scope>
    <source>
        <strain evidence="8 9">OJF2</strain>
    </source>
</reference>
<protein>
    <submittedName>
        <fullName evidence="8">Conjugal transfer protein TraG</fullName>
    </submittedName>
</protein>
<feature type="transmembrane region" description="Helical" evidence="7">
    <location>
        <begin position="7"/>
        <end position="30"/>
    </location>
</feature>
<evidence type="ECO:0000256" key="4">
    <source>
        <dbReference type="ARBA" id="ARBA00022692"/>
    </source>
</evidence>
<dbReference type="OrthoDB" id="246047at2"/>